<protein>
    <submittedName>
        <fullName evidence="2">Uncharacterized protein</fullName>
    </submittedName>
</protein>
<keyword evidence="3" id="KW-1185">Reference proteome</keyword>
<keyword evidence="1" id="KW-1133">Transmembrane helix</keyword>
<dbReference type="RefSeq" id="WP_158361734.1">
    <property type="nucleotide sequence ID" value="NZ_JAOQKC010000002.1"/>
</dbReference>
<evidence type="ECO:0000313" key="2">
    <source>
        <dbReference type="EMBL" id="MCU6695637.1"/>
    </source>
</evidence>
<keyword evidence="1" id="KW-0472">Membrane</keyword>
<proteinExistence type="predicted"/>
<reference evidence="2 3" key="1">
    <citation type="journal article" date="2021" name="ISME Commun">
        <title>Automated analysis of genomic sequences facilitates high-throughput and comprehensive description of bacteria.</title>
        <authorList>
            <person name="Hitch T.C.A."/>
        </authorList>
    </citation>
    <scope>NUCLEOTIDE SEQUENCE [LARGE SCALE GENOMIC DNA]</scope>
    <source>
        <strain evidence="2 3">Sanger_04</strain>
    </source>
</reference>
<dbReference type="Proteomes" id="UP001652461">
    <property type="component" value="Unassembled WGS sequence"/>
</dbReference>
<feature type="transmembrane region" description="Helical" evidence="1">
    <location>
        <begin position="12"/>
        <end position="29"/>
    </location>
</feature>
<dbReference type="EMBL" id="JAOQKC010000002">
    <property type="protein sequence ID" value="MCU6695637.1"/>
    <property type="molecule type" value="Genomic_DNA"/>
</dbReference>
<evidence type="ECO:0000313" key="3">
    <source>
        <dbReference type="Proteomes" id="UP001652461"/>
    </source>
</evidence>
<comment type="caution">
    <text evidence="2">The sequence shown here is derived from an EMBL/GenBank/DDBJ whole genome shotgun (WGS) entry which is preliminary data.</text>
</comment>
<evidence type="ECO:0000256" key="1">
    <source>
        <dbReference type="SAM" id="Phobius"/>
    </source>
</evidence>
<feature type="transmembrane region" description="Helical" evidence="1">
    <location>
        <begin position="41"/>
        <end position="61"/>
    </location>
</feature>
<name>A0ABT2RTZ0_9FIRM</name>
<organism evidence="2 3">
    <name type="scientific">Laedolimicola ammoniilytica</name>
    <dbReference type="NCBI Taxonomy" id="2981771"/>
    <lineage>
        <taxon>Bacteria</taxon>
        <taxon>Bacillati</taxon>
        <taxon>Bacillota</taxon>
        <taxon>Clostridia</taxon>
        <taxon>Lachnospirales</taxon>
        <taxon>Lachnospiraceae</taxon>
        <taxon>Laedolimicola</taxon>
    </lineage>
</organism>
<accession>A0ABT2RTZ0</accession>
<keyword evidence="1" id="KW-0812">Transmembrane</keyword>
<sequence>MSYNERCKISFMNNCFIAFVIAMSITLIVENIGVVKYKDSHSFMFLTFILLSAVFLTVSFLKNTKKEYKDILEKRMSYKWKKARYKDVERIIKNHMIDGNRHYMIQDDEIEYSNGEQAMDPEEDEIEIEEVYSHDLIYDHGVIYILSYMDYIRYRRLHCTFIKKMEKKQENDMREDEEKFWKEKKEKLVRRNEVS</sequence>
<gene>
    <name evidence="2" type="ORF">OCV63_01835</name>
</gene>